<evidence type="ECO:0000313" key="4">
    <source>
        <dbReference type="Proteomes" id="UP000065220"/>
    </source>
</evidence>
<feature type="transmembrane region" description="Helical" evidence="1">
    <location>
        <begin position="502"/>
        <end position="521"/>
    </location>
</feature>
<dbReference type="EMBL" id="CP014228">
    <property type="protein sequence ID" value="AMD88601.1"/>
    <property type="molecule type" value="Genomic_DNA"/>
</dbReference>
<feature type="domain" description="BAAT/Acyl-CoA thioester hydrolase C-terminal" evidence="2">
    <location>
        <begin position="208"/>
        <end position="361"/>
    </location>
</feature>
<feature type="transmembrane region" description="Helical" evidence="1">
    <location>
        <begin position="47"/>
        <end position="63"/>
    </location>
</feature>
<dbReference type="Gene3D" id="3.40.50.1820">
    <property type="entry name" value="alpha/beta hydrolase"/>
    <property type="match status" value="1"/>
</dbReference>
<feature type="transmembrane region" description="Helical" evidence="1">
    <location>
        <begin position="421"/>
        <end position="442"/>
    </location>
</feature>
<evidence type="ECO:0000256" key="1">
    <source>
        <dbReference type="SAM" id="Phobius"/>
    </source>
</evidence>
<proteinExistence type="predicted"/>
<feature type="transmembrane region" description="Helical" evidence="1">
    <location>
        <begin position="542"/>
        <end position="569"/>
    </location>
</feature>
<name>A0A0X8JH74_ACTRD</name>
<keyword evidence="4" id="KW-1185">Reference proteome</keyword>
<dbReference type="PANTHER" id="PTHR43265">
    <property type="entry name" value="ESTERASE ESTD"/>
    <property type="match status" value="1"/>
</dbReference>
<dbReference type="InterPro" id="IPR029058">
    <property type="entry name" value="AB_hydrolase_fold"/>
</dbReference>
<gene>
    <name evidence="3" type="ORF">AXF14_11755</name>
</gene>
<dbReference type="AlphaFoldDB" id="A0A0X8JH74"/>
<sequence>MRAVPGRVASLLADIWRTERHRLWIMALGVVAVVVLLSVLGTGRLEIWEILSTVALGALVLAVSRDHRTAGGVVVSLLVLSLVGTLAGPRWSPTPVHTDLAPTTTDTAIGGDVDTPAVGTYEVEMTTVEITQADGETRPAVLRRPKGVAGATRAVVFMHGAGTHTAWGFAEQAESIASTGVTTLVPSKPMDDYSTTSRDYVSMAADYAKSVDWLREQDYIDPDQVGVYAESEGDFPGVVLAAQDQRIAFLVLASAPVVLLRQQASYAAVNYLENVGVPSALLSVIPRVLGSKEIPGGGFDYVDFDARSYEERISVPILMLYGTGDSSMPIVQGPETVRDAIAANGNTALTVRYYNHANHGLKLGNSTDGDLAPGVARDLSRWIDGLPVTATAKPQVAGATPVQDFSATTPGATRWYASGDLMVLAILSGFLLLIAAGLVWLLGQAPRLIGRRGLHLPDPVGRWTGALALSVTASWVLYLAYIVAVARLAISYESNPWLSYGGWAVAQLAALGTLVLLVKLVSRAWNVRGHERHGRDEGGRWLTVPSGAVLALALAGTVVLLVDLSYWGLFPVLF</sequence>
<dbReference type="InterPro" id="IPR014940">
    <property type="entry name" value="BAAT_C"/>
</dbReference>
<dbReference type="Proteomes" id="UP000065220">
    <property type="component" value="Chromosome"/>
</dbReference>
<dbReference type="InterPro" id="IPR053145">
    <property type="entry name" value="AB_hydrolase_Est10"/>
</dbReference>
<dbReference type="PANTHER" id="PTHR43265:SF1">
    <property type="entry name" value="ESTERASE ESTD"/>
    <property type="match status" value="1"/>
</dbReference>
<feature type="transmembrane region" description="Helical" evidence="1">
    <location>
        <begin position="70"/>
        <end position="88"/>
    </location>
</feature>
<dbReference type="GO" id="GO:0052689">
    <property type="term" value="F:carboxylic ester hydrolase activity"/>
    <property type="evidence" value="ECO:0007669"/>
    <property type="project" value="TreeGrafter"/>
</dbReference>
<feature type="transmembrane region" description="Helical" evidence="1">
    <location>
        <begin position="21"/>
        <end position="41"/>
    </location>
</feature>
<evidence type="ECO:0000313" key="3">
    <source>
        <dbReference type="EMBL" id="AMD88601.1"/>
    </source>
</evidence>
<keyword evidence="1" id="KW-0472">Membrane</keyword>
<protein>
    <recommendedName>
        <fullName evidence="2">BAAT/Acyl-CoA thioester hydrolase C-terminal domain-containing protein</fullName>
    </recommendedName>
</protein>
<dbReference type="OrthoDB" id="9765647at2"/>
<dbReference type="SUPFAM" id="SSF53474">
    <property type="entry name" value="alpha/beta-Hydrolases"/>
    <property type="match status" value="1"/>
</dbReference>
<keyword evidence="1" id="KW-0812">Transmembrane</keyword>
<dbReference type="Pfam" id="PF08840">
    <property type="entry name" value="BAAT_C"/>
    <property type="match status" value="1"/>
</dbReference>
<organism evidence="3 4">
    <name type="scientific">Actinomyces radicidentis</name>
    <dbReference type="NCBI Taxonomy" id="111015"/>
    <lineage>
        <taxon>Bacteria</taxon>
        <taxon>Bacillati</taxon>
        <taxon>Actinomycetota</taxon>
        <taxon>Actinomycetes</taxon>
        <taxon>Actinomycetales</taxon>
        <taxon>Actinomycetaceae</taxon>
        <taxon>Actinomyces</taxon>
    </lineage>
</organism>
<dbReference type="STRING" id="111015.AXF14_11755"/>
<dbReference type="KEGG" id="ard:AXF14_11755"/>
<accession>A0A0X8JH74</accession>
<feature type="transmembrane region" description="Helical" evidence="1">
    <location>
        <begin position="463"/>
        <end position="490"/>
    </location>
</feature>
<reference evidence="4" key="1">
    <citation type="submission" date="2016-02" db="EMBL/GenBank/DDBJ databases">
        <authorList>
            <person name="Holder M.E."/>
            <person name="Ajami N.J."/>
            <person name="Petrosino J.F."/>
        </authorList>
    </citation>
    <scope>NUCLEOTIDE SEQUENCE [LARGE SCALE GENOMIC DNA]</scope>
    <source>
        <strain evidence="4">CCUG 36733</strain>
    </source>
</reference>
<keyword evidence="1" id="KW-1133">Transmembrane helix</keyword>
<evidence type="ECO:0000259" key="2">
    <source>
        <dbReference type="Pfam" id="PF08840"/>
    </source>
</evidence>